<feature type="compositionally biased region" description="Polar residues" evidence="1">
    <location>
        <begin position="1"/>
        <end position="15"/>
    </location>
</feature>
<dbReference type="Gene3D" id="3.40.50.10190">
    <property type="entry name" value="BRCT domain"/>
    <property type="match status" value="1"/>
</dbReference>
<gene>
    <name evidence="2" type="ORF">K458DRAFT_385495</name>
</gene>
<evidence type="ECO:0000256" key="1">
    <source>
        <dbReference type="SAM" id="MobiDB-lite"/>
    </source>
</evidence>
<accession>A0A6G1JCI6</accession>
<organism evidence="2 3">
    <name type="scientific">Lentithecium fluviatile CBS 122367</name>
    <dbReference type="NCBI Taxonomy" id="1168545"/>
    <lineage>
        <taxon>Eukaryota</taxon>
        <taxon>Fungi</taxon>
        <taxon>Dikarya</taxon>
        <taxon>Ascomycota</taxon>
        <taxon>Pezizomycotina</taxon>
        <taxon>Dothideomycetes</taxon>
        <taxon>Pleosporomycetidae</taxon>
        <taxon>Pleosporales</taxon>
        <taxon>Massarineae</taxon>
        <taxon>Lentitheciaceae</taxon>
        <taxon>Lentithecium</taxon>
    </lineage>
</organism>
<feature type="region of interest" description="Disordered" evidence="1">
    <location>
        <begin position="1"/>
        <end position="36"/>
    </location>
</feature>
<protein>
    <recommendedName>
        <fullName evidence="4">BRCT domain-containing protein</fullName>
    </recommendedName>
</protein>
<proteinExistence type="predicted"/>
<dbReference type="Proteomes" id="UP000799291">
    <property type="component" value="Unassembled WGS sequence"/>
</dbReference>
<evidence type="ECO:0000313" key="2">
    <source>
        <dbReference type="EMBL" id="KAF2687930.1"/>
    </source>
</evidence>
<keyword evidence="3" id="KW-1185">Reference proteome</keyword>
<name>A0A6G1JCI6_9PLEO</name>
<dbReference type="AlphaFoldDB" id="A0A6G1JCI6"/>
<reference evidence="2" key="1">
    <citation type="journal article" date="2020" name="Stud. Mycol.">
        <title>101 Dothideomycetes genomes: a test case for predicting lifestyles and emergence of pathogens.</title>
        <authorList>
            <person name="Haridas S."/>
            <person name="Albert R."/>
            <person name="Binder M."/>
            <person name="Bloem J."/>
            <person name="Labutti K."/>
            <person name="Salamov A."/>
            <person name="Andreopoulos B."/>
            <person name="Baker S."/>
            <person name="Barry K."/>
            <person name="Bills G."/>
            <person name="Bluhm B."/>
            <person name="Cannon C."/>
            <person name="Castanera R."/>
            <person name="Culley D."/>
            <person name="Daum C."/>
            <person name="Ezra D."/>
            <person name="Gonzalez J."/>
            <person name="Henrissat B."/>
            <person name="Kuo A."/>
            <person name="Liang C."/>
            <person name="Lipzen A."/>
            <person name="Lutzoni F."/>
            <person name="Magnuson J."/>
            <person name="Mondo S."/>
            <person name="Nolan M."/>
            <person name="Ohm R."/>
            <person name="Pangilinan J."/>
            <person name="Park H.-J."/>
            <person name="Ramirez L."/>
            <person name="Alfaro M."/>
            <person name="Sun H."/>
            <person name="Tritt A."/>
            <person name="Yoshinaga Y."/>
            <person name="Zwiers L.-H."/>
            <person name="Turgeon B."/>
            <person name="Goodwin S."/>
            <person name="Spatafora J."/>
            <person name="Crous P."/>
            <person name="Grigoriev I."/>
        </authorList>
    </citation>
    <scope>NUCLEOTIDE SEQUENCE</scope>
    <source>
        <strain evidence="2">CBS 122367</strain>
    </source>
</reference>
<feature type="region of interest" description="Disordered" evidence="1">
    <location>
        <begin position="154"/>
        <end position="182"/>
    </location>
</feature>
<evidence type="ECO:0000313" key="3">
    <source>
        <dbReference type="Proteomes" id="UP000799291"/>
    </source>
</evidence>
<dbReference type="OrthoDB" id="427711at2759"/>
<dbReference type="EMBL" id="MU005574">
    <property type="protein sequence ID" value="KAF2687930.1"/>
    <property type="molecule type" value="Genomic_DNA"/>
</dbReference>
<sequence>MSSQEEMGSKSSVSREGTDEDTTDEGMPTHFLRRRSGAIDDSTEKQIFEGLCFYLNGSTAPLISDHKLKHLLSAHGDNHSIAPGRRAVTHIILGTQCGGSLSVSKLQKESGRRSLWRTSLATTMVQLVDQVHERNLIDICRVLSSIAASKRQPESHFQPLKLAPTSQNSLFLSPEPAKPPAG</sequence>
<evidence type="ECO:0008006" key="4">
    <source>
        <dbReference type="Google" id="ProtNLM"/>
    </source>
</evidence>
<dbReference type="InterPro" id="IPR036420">
    <property type="entry name" value="BRCT_dom_sf"/>
</dbReference>